<evidence type="ECO:0000313" key="1">
    <source>
        <dbReference type="EMBL" id="MCO5401511.1"/>
    </source>
</evidence>
<proteinExistence type="predicted"/>
<dbReference type="InterPro" id="IPR019660">
    <property type="entry name" value="Put_sensory_transdc_reg_YbjN"/>
</dbReference>
<dbReference type="Proteomes" id="UP001162811">
    <property type="component" value="Unassembled WGS sequence"/>
</dbReference>
<keyword evidence="2" id="KW-1185">Reference proteome</keyword>
<reference evidence="1" key="1">
    <citation type="submission" date="2022-06" db="EMBL/GenBank/DDBJ databases">
        <authorList>
            <person name="Lu C.-H."/>
        </authorList>
    </citation>
    <scope>NUCLEOTIDE SEQUENCE</scope>
    <source>
        <strain evidence="1">21MJYT02-11</strain>
    </source>
</reference>
<dbReference type="Pfam" id="PF10722">
    <property type="entry name" value="YbjN"/>
    <property type="match status" value="1"/>
</dbReference>
<dbReference type="RefSeq" id="WP_252684894.1">
    <property type="nucleotide sequence ID" value="NZ_JAMXHT010000012.1"/>
</dbReference>
<accession>A0ABT1ASU2</accession>
<gene>
    <name evidence="1" type="ORF">NG900_25195</name>
</gene>
<dbReference type="EMBL" id="JAMXHT010000012">
    <property type="protein sequence ID" value="MCO5401511.1"/>
    <property type="molecule type" value="Genomic_DNA"/>
</dbReference>
<organism evidence="1 2">
    <name type="scientific">Ralstonia soli</name>
    <dbReference type="NCBI Taxonomy" id="2953896"/>
    <lineage>
        <taxon>Bacteria</taxon>
        <taxon>Pseudomonadati</taxon>
        <taxon>Pseudomonadota</taxon>
        <taxon>Betaproteobacteria</taxon>
        <taxon>Burkholderiales</taxon>
        <taxon>Burkholderiaceae</taxon>
        <taxon>Ralstonia</taxon>
    </lineage>
</organism>
<comment type="caution">
    <text evidence="1">The sequence shown here is derived from an EMBL/GenBank/DDBJ whole genome shotgun (WGS) entry which is preliminary data.</text>
</comment>
<reference evidence="1" key="2">
    <citation type="journal article" date="2023" name="Front. Microbiol.">
        <title>Ralstonia chuxiongensis sp. nov., Ralstonia mojiangensis sp. nov., and Ralstonia soli sp. nov., isolated from tobacco fields, are three novel species in the family Burkholderiaceae.</title>
        <authorList>
            <person name="Lu C.H."/>
            <person name="Zhang Y.Y."/>
            <person name="Jiang N."/>
            <person name="Chen W."/>
            <person name="Shao X."/>
            <person name="Zhao Z.M."/>
            <person name="Lu W.L."/>
            <person name="Hu X."/>
            <person name="Xi Y.X."/>
            <person name="Zou S.Y."/>
            <person name="Wei Q.J."/>
            <person name="Lin Z.L."/>
            <person name="Gong L."/>
            <person name="Gai X.T."/>
            <person name="Zhang L.Q."/>
            <person name="Li J.Y."/>
            <person name="Jin Y."/>
            <person name="Xia Z.Y."/>
        </authorList>
    </citation>
    <scope>NUCLEOTIDE SEQUENCE</scope>
    <source>
        <strain evidence="1">21MJYT02-11</strain>
    </source>
</reference>
<protein>
    <submittedName>
        <fullName evidence="1">YbjN domain-containing protein</fullName>
    </submittedName>
</protein>
<sequence length="160" mass="17930">MPKTFTEQQINIESLAAHISDSGLTPHEVQPDGIWIRSPKGLGFRISLITDRKFIRFATYLPLNQHATIGQKHELARRLNENVFLPVFTIDPDEDLTVMYVLPFSGGLVPANFMAVVNQFGLMLEYVVQTFNEDRLIHFGAPDGKPADMDLVPASGELLH</sequence>
<evidence type="ECO:0000313" key="2">
    <source>
        <dbReference type="Proteomes" id="UP001162811"/>
    </source>
</evidence>
<name>A0ABT1ASU2_9RALS</name>